<name>A0ABC8ARG4_9NOCA</name>
<dbReference type="Proteomes" id="UP000180166">
    <property type="component" value="Chromosome"/>
</dbReference>
<sequence length="38" mass="4488">MLLLHGEQCQKNGCPRRAFFVTLGEYRTAWRYAQGDRD</sequence>
<organism evidence="1 2">
    <name type="scientific">Nocardia seriolae</name>
    <dbReference type="NCBI Taxonomy" id="37332"/>
    <lineage>
        <taxon>Bacteria</taxon>
        <taxon>Bacillati</taxon>
        <taxon>Actinomycetota</taxon>
        <taxon>Actinomycetes</taxon>
        <taxon>Mycobacteriales</taxon>
        <taxon>Nocardiaceae</taxon>
        <taxon>Nocardia</taxon>
    </lineage>
</organism>
<protein>
    <submittedName>
        <fullName evidence="1">Uncharacterized protein</fullName>
    </submittedName>
</protein>
<dbReference type="KEGG" id="nsr:NS506_02649"/>
<dbReference type="EMBL" id="CP017839">
    <property type="protein sequence ID" value="APA96711.1"/>
    <property type="molecule type" value="Genomic_DNA"/>
</dbReference>
<evidence type="ECO:0000313" key="1">
    <source>
        <dbReference type="EMBL" id="APA96711.1"/>
    </source>
</evidence>
<evidence type="ECO:0000313" key="2">
    <source>
        <dbReference type="Proteomes" id="UP000180166"/>
    </source>
</evidence>
<accession>A0ABC8ARG4</accession>
<dbReference type="AlphaFoldDB" id="A0ABC8ARG4"/>
<reference evidence="1 2" key="1">
    <citation type="submission" date="2016-10" db="EMBL/GenBank/DDBJ databases">
        <title>Genome sequence of Nocardia seriolae strain EM150506, isolated from Anguila japonica.</title>
        <authorList>
            <person name="Han H.-J."/>
        </authorList>
    </citation>
    <scope>NUCLEOTIDE SEQUENCE [LARGE SCALE GENOMIC DNA]</scope>
    <source>
        <strain evidence="1 2">EM150506</strain>
    </source>
</reference>
<gene>
    <name evidence="1" type="ORF">NS506_02649</name>
</gene>
<proteinExistence type="predicted"/>